<organism evidence="9 10">
    <name type="scientific">Propionibacterium acidifaciens F0233</name>
    <dbReference type="NCBI Taxonomy" id="553198"/>
    <lineage>
        <taxon>Bacteria</taxon>
        <taxon>Bacillati</taxon>
        <taxon>Actinomycetota</taxon>
        <taxon>Actinomycetes</taxon>
        <taxon>Propionibacteriales</taxon>
        <taxon>Propionibacteriaceae</taxon>
        <taxon>Propionibacterium</taxon>
    </lineage>
</organism>
<keyword evidence="10" id="KW-1185">Reference proteome</keyword>
<evidence type="ECO:0000259" key="8">
    <source>
        <dbReference type="Pfam" id="PF13462"/>
    </source>
</evidence>
<dbReference type="GO" id="GO:0016491">
    <property type="term" value="F:oxidoreductase activity"/>
    <property type="evidence" value="ECO:0007669"/>
    <property type="project" value="UniProtKB-KW"/>
</dbReference>
<evidence type="ECO:0000256" key="5">
    <source>
        <dbReference type="ARBA" id="ARBA00023284"/>
    </source>
</evidence>
<keyword evidence="2" id="KW-0732">Signal</keyword>
<keyword evidence="5" id="KW-0676">Redox-active center</keyword>
<keyword evidence="3" id="KW-0560">Oxidoreductase</keyword>
<dbReference type="RefSeq" id="WP_021798217.1">
    <property type="nucleotide sequence ID" value="NZ_ACVN02000240.1"/>
</dbReference>
<dbReference type="InterPro" id="IPR036249">
    <property type="entry name" value="Thioredoxin-like_sf"/>
</dbReference>
<dbReference type="Gene3D" id="3.40.30.10">
    <property type="entry name" value="Glutaredoxin"/>
    <property type="match status" value="1"/>
</dbReference>
<gene>
    <name evidence="9" type="ORF">HMPREF0682_1372</name>
</gene>
<evidence type="ECO:0000256" key="3">
    <source>
        <dbReference type="ARBA" id="ARBA00023002"/>
    </source>
</evidence>
<proteinExistence type="inferred from homology"/>
<dbReference type="InterPro" id="IPR012336">
    <property type="entry name" value="Thioredoxin-like_fold"/>
</dbReference>
<evidence type="ECO:0000256" key="4">
    <source>
        <dbReference type="ARBA" id="ARBA00023157"/>
    </source>
</evidence>
<keyword evidence="7" id="KW-0472">Membrane</keyword>
<sequence length="284" mass="30031">MASKNPGKQGPAGGAGTNRREALRQAQAAQAAHQRRMRTILVAVSSVVALAIIVVVVLAATGRLGSGKDEPTAVVTGLGEQITPPHANADGTGIVSPIGTNDSAPTLVVYEDYQCPICQTYESHYGKTFDSLASSGRLRIEYRTRTFLDRNLKSLNDSKGVPESSKRAAIAAACADQVGRFQEYHDAAYAKAPEEEGDGYSVQKLRDEIAADAGITGDDLTTFQGCVDQNQTQTFVENVEQAGVDAQVNSTPTFMVNGKQVSFQNVDPTDEQAVLDVITSAAPA</sequence>
<comment type="similarity">
    <text evidence="1">Belongs to the thioredoxin family. DsbA subfamily.</text>
</comment>
<dbReference type="AlphaFoldDB" id="U2RI41"/>
<dbReference type="GeneID" id="95360822"/>
<dbReference type="PANTHER" id="PTHR13887:SF14">
    <property type="entry name" value="DISULFIDE BOND FORMATION PROTEIN D"/>
    <property type="match status" value="1"/>
</dbReference>
<dbReference type="PANTHER" id="PTHR13887">
    <property type="entry name" value="GLUTATHIONE S-TRANSFERASE KAPPA"/>
    <property type="match status" value="1"/>
</dbReference>
<reference evidence="9" key="1">
    <citation type="submission" date="2013-08" db="EMBL/GenBank/DDBJ databases">
        <authorList>
            <person name="Durkin A.S."/>
            <person name="Haft D.R."/>
            <person name="McCorrison J."/>
            <person name="Torralba M."/>
            <person name="Gillis M."/>
            <person name="Haft D.H."/>
            <person name="Methe B."/>
            <person name="Sutton G."/>
            <person name="Nelson K.E."/>
        </authorList>
    </citation>
    <scope>NUCLEOTIDE SEQUENCE [LARGE SCALE GENOMIC DNA]</scope>
    <source>
        <strain evidence="9">F0233</strain>
    </source>
</reference>
<keyword evidence="7" id="KW-0812">Transmembrane</keyword>
<feature type="region of interest" description="Disordered" evidence="6">
    <location>
        <begin position="1"/>
        <end position="29"/>
    </location>
</feature>
<feature type="transmembrane region" description="Helical" evidence="7">
    <location>
        <begin position="40"/>
        <end position="60"/>
    </location>
</feature>
<evidence type="ECO:0000256" key="2">
    <source>
        <dbReference type="ARBA" id="ARBA00022729"/>
    </source>
</evidence>
<evidence type="ECO:0000313" key="10">
    <source>
        <dbReference type="Proteomes" id="UP000017052"/>
    </source>
</evidence>
<evidence type="ECO:0000256" key="7">
    <source>
        <dbReference type="SAM" id="Phobius"/>
    </source>
</evidence>
<name>U2RI41_9ACTN</name>
<keyword evidence="4" id="KW-1015">Disulfide bond</keyword>
<accession>U2RI41</accession>
<dbReference type="Proteomes" id="UP000017052">
    <property type="component" value="Unassembled WGS sequence"/>
</dbReference>
<evidence type="ECO:0000313" key="9">
    <source>
        <dbReference type="EMBL" id="ERK53238.1"/>
    </source>
</evidence>
<dbReference type="OrthoDB" id="117402at2"/>
<protein>
    <submittedName>
        <fullName evidence="9">Thioredoxin</fullName>
    </submittedName>
</protein>
<feature type="domain" description="Thioredoxin-like fold" evidence="8">
    <location>
        <begin position="98"/>
        <end position="262"/>
    </location>
</feature>
<comment type="caution">
    <text evidence="9">The sequence shown here is derived from an EMBL/GenBank/DDBJ whole genome shotgun (WGS) entry which is preliminary data.</text>
</comment>
<dbReference type="Pfam" id="PF13462">
    <property type="entry name" value="Thioredoxin_4"/>
    <property type="match status" value="1"/>
</dbReference>
<keyword evidence="7" id="KW-1133">Transmembrane helix</keyword>
<evidence type="ECO:0000256" key="1">
    <source>
        <dbReference type="ARBA" id="ARBA00005791"/>
    </source>
</evidence>
<dbReference type="SUPFAM" id="SSF52833">
    <property type="entry name" value="Thioredoxin-like"/>
    <property type="match status" value="1"/>
</dbReference>
<evidence type="ECO:0000256" key="6">
    <source>
        <dbReference type="SAM" id="MobiDB-lite"/>
    </source>
</evidence>
<dbReference type="EMBL" id="ACVN02000240">
    <property type="protein sequence ID" value="ERK53238.1"/>
    <property type="molecule type" value="Genomic_DNA"/>
</dbReference>